<accession>A0A4R2Q060</accession>
<dbReference type="Proteomes" id="UP000294835">
    <property type="component" value="Unassembled WGS sequence"/>
</dbReference>
<dbReference type="AlphaFoldDB" id="A0A4R2Q060"/>
<dbReference type="Pfam" id="PF13202">
    <property type="entry name" value="EF-hand_5"/>
    <property type="match status" value="3"/>
</dbReference>
<feature type="domain" description="EF-hand" evidence="2">
    <location>
        <begin position="40"/>
        <end position="55"/>
    </location>
</feature>
<sequence length="150" mass="16028">MPRLVPTALALALLATAAQAGGYSGATGGAFQDRFVAEWDRNGDGAVTMAEIQRFPPRVFARFDSDGDGLLDPRETARFDAQRQGDLRAVGGRYRAEVARMAGGVTLKRNDIDGNGRISPSEFRLGGADWLALLDRDGNGEITAVDFAAR</sequence>
<protein>
    <submittedName>
        <fullName evidence="3">EF hand domain-containing protein</fullName>
    </submittedName>
</protein>
<gene>
    <name evidence="3" type="ORF">EV662_10926</name>
</gene>
<evidence type="ECO:0000313" key="3">
    <source>
        <dbReference type="EMBL" id="TCP39901.1"/>
    </source>
</evidence>
<keyword evidence="4" id="KW-1185">Reference proteome</keyword>
<feature type="domain" description="EF-hand" evidence="2">
    <location>
        <begin position="59"/>
        <end position="79"/>
    </location>
</feature>
<feature type="chain" id="PRO_5020407019" evidence="1">
    <location>
        <begin position="21"/>
        <end position="150"/>
    </location>
</feature>
<keyword evidence="1" id="KW-0732">Signal</keyword>
<dbReference type="GO" id="GO:0005509">
    <property type="term" value="F:calcium ion binding"/>
    <property type="evidence" value="ECO:0007669"/>
    <property type="project" value="InterPro"/>
</dbReference>
<dbReference type="Gene3D" id="1.10.238.10">
    <property type="entry name" value="EF-hand"/>
    <property type="match status" value="1"/>
</dbReference>
<organism evidence="3 4">
    <name type="scientific">Rhodovulum marinum</name>
    <dbReference type="NCBI Taxonomy" id="320662"/>
    <lineage>
        <taxon>Bacteria</taxon>
        <taxon>Pseudomonadati</taxon>
        <taxon>Pseudomonadota</taxon>
        <taxon>Alphaproteobacteria</taxon>
        <taxon>Rhodobacterales</taxon>
        <taxon>Paracoccaceae</taxon>
        <taxon>Rhodovulum</taxon>
    </lineage>
</organism>
<dbReference type="PROSITE" id="PS00018">
    <property type="entry name" value="EF_HAND_1"/>
    <property type="match status" value="1"/>
</dbReference>
<dbReference type="InterPro" id="IPR002048">
    <property type="entry name" value="EF_hand_dom"/>
</dbReference>
<dbReference type="CDD" id="cd00051">
    <property type="entry name" value="EFh"/>
    <property type="match status" value="1"/>
</dbReference>
<feature type="signal peptide" evidence="1">
    <location>
        <begin position="1"/>
        <end position="20"/>
    </location>
</feature>
<dbReference type="InterPro" id="IPR018247">
    <property type="entry name" value="EF_Hand_1_Ca_BS"/>
</dbReference>
<dbReference type="SUPFAM" id="SSF47473">
    <property type="entry name" value="EF-hand"/>
    <property type="match status" value="1"/>
</dbReference>
<dbReference type="InterPro" id="IPR011992">
    <property type="entry name" value="EF-hand-dom_pair"/>
</dbReference>
<comment type="caution">
    <text evidence="3">The sequence shown here is derived from an EMBL/GenBank/DDBJ whole genome shotgun (WGS) entry which is preliminary data.</text>
</comment>
<name>A0A4R2Q060_9RHOB</name>
<proteinExistence type="predicted"/>
<evidence type="ECO:0000259" key="2">
    <source>
        <dbReference type="Pfam" id="PF13202"/>
    </source>
</evidence>
<evidence type="ECO:0000313" key="4">
    <source>
        <dbReference type="Proteomes" id="UP000294835"/>
    </source>
</evidence>
<evidence type="ECO:0000256" key="1">
    <source>
        <dbReference type="SAM" id="SignalP"/>
    </source>
</evidence>
<reference evidence="3 4" key="1">
    <citation type="submission" date="2019-03" db="EMBL/GenBank/DDBJ databases">
        <title>Genomic Encyclopedia of Type Strains, Phase IV (KMG-IV): sequencing the most valuable type-strain genomes for metagenomic binning, comparative biology and taxonomic classification.</title>
        <authorList>
            <person name="Goeker M."/>
        </authorList>
    </citation>
    <scope>NUCLEOTIDE SEQUENCE [LARGE SCALE GENOMIC DNA]</scope>
    <source>
        <strain evidence="3 4">DSM 18063</strain>
    </source>
</reference>
<feature type="domain" description="EF-hand" evidence="2">
    <location>
        <begin position="111"/>
        <end position="124"/>
    </location>
</feature>
<dbReference type="RefSeq" id="WP_165915597.1">
    <property type="nucleotide sequence ID" value="NZ_SLXP01000009.1"/>
</dbReference>
<dbReference type="EMBL" id="SLXP01000009">
    <property type="protein sequence ID" value="TCP39901.1"/>
    <property type="molecule type" value="Genomic_DNA"/>
</dbReference>